<name>A0A381DHD4_9BACT</name>
<dbReference type="GeneID" id="93090557"/>
<evidence type="ECO:0000313" key="1">
    <source>
        <dbReference type="EMBL" id="SUX09593.1"/>
    </source>
</evidence>
<proteinExistence type="predicted"/>
<dbReference type="RefSeq" id="WP_089182388.1">
    <property type="nucleotide sequence ID" value="NZ_CP043427.1"/>
</dbReference>
<gene>
    <name evidence="1" type="ORF">NCTC12475_00105</name>
</gene>
<dbReference type="STRING" id="32024.GCA_000788295_00205"/>
<evidence type="ECO:0000313" key="2">
    <source>
        <dbReference type="Proteomes" id="UP000254920"/>
    </source>
</evidence>
<reference evidence="1 2" key="1">
    <citation type="submission" date="2018-06" db="EMBL/GenBank/DDBJ databases">
        <authorList>
            <consortium name="Pathogen Informatics"/>
            <person name="Doyle S."/>
        </authorList>
    </citation>
    <scope>NUCLEOTIDE SEQUENCE [LARGE SCALE GENOMIC DNA]</scope>
    <source>
        <strain evidence="1 2">NCTC12475</strain>
    </source>
</reference>
<accession>A0A381DHD4</accession>
<dbReference type="Proteomes" id="UP000254920">
    <property type="component" value="Unassembled WGS sequence"/>
</dbReference>
<organism evidence="1 2">
    <name type="scientific">Campylobacter sputorum subsp. sputorum</name>
    <dbReference type="NCBI Taxonomy" id="32024"/>
    <lineage>
        <taxon>Bacteria</taxon>
        <taxon>Pseudomonadati</taxon>
        <taxon>Campylobacterota</taxon>
        <taxon>Epsilonproteobacteria</taxon>
        <taxon>Campylobacterales</taxon>
        <taxon>Campylobacteraceae</taxon>
        <taxon>Campylobacter</taxon>
    </lineage>
</organism>
<keyword evidence="2" id="KW-1185">Reference proteome</keyword>
<dbReference type="EMBL" id="UFVD01000001">
    <property type="protein sequence ID" value="SUX09593.1"/>
    <property type="molecule type" value="Genomic_DNA"/>
</dbReference>
<sequence length="109" mass="13211">MEQTDKFKRVKYIRSLEKFVKSIVGIIKRDDFDENLFKQRVEKSFEILKKVEPVYLDQSYTKGLVEFVNLSLSSTNKDELLKSFNQLEKIKNLKYKKEKHKKSFNEYEY</sequence>
<dbReference type="AlphaFoldDB" id="A0A381DHD4"/>
<protein>
    <submittedName>
        <fullName evidence="1">Uncharacterized protein</fullName>
    </submittedName>
</protein>
<dbReference type="OrthoDB" id="5362160at2"/>